<evidence type="ECO:0000313" key="4">
    <source>
        <dbReference type="Proteomes" id="UP000321362"/>
    </source>
</evidence>
<proteinExistence type="predicted"/>
<feature type="transmembrane region" description="Helical" evidence="1">
    <location>
        <begin position="94"/>
        <end position="112"/>
    </location>
</feature>
<gene>
    <name evidence="3" type="ORF">FSB76_14715</name>
</gene>
<keyword evidence="1" id="KW-0472">Membrane</keyword>
<feature type="transmembrane region" description="Helical" evidence="1">
    <location>
        <begin position="12"/>
        <end position="28"/>
    </location>
</feature>
<dbReference type="RefSeq" id="WP_147054555.1">
    <property type="nucleotide sequence ID" value="NZ_CP042437.1"/>
</dbReference>
<keyword evidence="1" id="KW-0812">Transmembrane</keyword>
<reference evidence="3 4" key="1">
    <citation type="journal article" date="2013" name="J. Microbiol.">
        <title>Mucilaginibacter ginsenosidivorax sp. nov., with ginsenoside converting activity isolated from sediment.</title>
        <authorList>
            <person name="Kim J.K."/>
            <person name="Choi T.E."/>
            <person name="Liu Q.M."/>
            <person name="Park H.Y."/>
            <person name="Yi T.H."/>
            <person name="Yoon M.H."/>
            <person name="Kim S.C."/>
            <person name="Im W.T."/>
        </authorList>
    </citation>
    <scope>NUCLEOTIDE SEQUENCE [LARGE SCALE GENOMIC DNA]</scope>
    <source>
        <strain evidence="3 4">KHI28</strain>
    </source>
</reference>
<organism evidence="3 4">
    <name type="scientific">Mucilaginibacter ginsenosidivorax</name>
    <dbReference type="NCBI Taxonomy" id="862126"/>
    <lineage>
        <taxon>Bacteria</taxon>
        <taxon>Pseudomonadati</taxon>
        <taxon>Bacteroidota</taxon>
        <taxon>Sphingobacteriia</taxon>
        <taxon>Sphingobacteriales</taxon>
        <taxon>Sphingobacteriaceae</taxon>
        <taxon>Mucilaginibacter</taxon>
    </lineage>
</organism>
<dbReference type="OrthoDB" id="129082at2"/>
<dbReference type="InterPro" id="IPR005530">
    <property type="entry name" value="SPW"/>
</dbReference>
<dbReference type="EMBL" id="CP042437">
    <property type="protein sequence ID" value="QEC77136.1"/>
    <property type="molecule type" value="Genomic_DNA"/>
</dbReference>
<name>A0A5B8W2M2_9SPHI</name>
<evidence type="ECO:0000259" key="2">
    <source>
        <dbReference type="Pfam" id="PF03779"/>
    </source>
</evidence>
<evidence type="ECO:0000256" key="1">
    <source>
        <dbReference type="SAM" id="Phobius"/>
    </source>
</evidence>
<protein>
    <recommendedName>
        <fullName evidence="2">SPW repeat-containing integral membrane domain-containing protein</fullName>
    </recommendedName>
</protein>
<dbReference type="AlphaFoldDB" id="A0A5B8W2M2"/>
<dbReference type="KEGG" id="mgk:FSB76_14715"/>
<keyword evidence="4" id="KW-1185">Reference proteome</keyword>
<dbReference type="Proteomes" id="UP000321362">
    <property type="component" value="Chromosome"/>
</dbReference>
<keyword evidence="1" id="KW-1133">Transmembrane helix</keyword>
<sequence>MKSFIPTTTYAVLNYVIALLLISTLWTFDTLHIGGAALFLPLIIGWLQLIMAIFANNKLGFLKVFPMSMHNVNDVIMGSFLMCSPWVYDFHSKIWIPQVLFGGALFIMGIFTQGSPLINKEHTLQQGGITSTDSL</sequence>
<accession>A0A5B8W2M2</accession>
<dbReference type="Pfam" id="PF03779">
    <property type="entry name" value="SPW"/>
    <property type="match status" value="1"/>
</dbReference>
<evidence type="ECO:0000313" key="3">
    <source>
        <dbReference type="EMBL" id="QEC77136.1"/>
    </source>
</evidence>
<feature type="domain" description="SPW repeat-containing integral membrane" evidence="2">
    <location>
        <begin position="11"/>
        <end position="109"/>
    </location>
</feature>
<feature type="transmembrane region" description="Helical" evidence="1">
    <location>
        <begin position="34"/>
        <end position="55"/>
    </location>
</feature>